<keyword evidence="3" id="KW-1185">Reference proteome</keyword>
<dbReference type="EMBL" id="RBEE01000023">
    <property type="protein sequence ID" value="RNL52161.1"/>
    <property type="molecule type" value="Genomic_DNA"/>
</dbReference>
<dbReference type="Gene3D" id="2.60.120.10">
    <property type="entry name" value="Jelly Rolls"/>
    <property type="match status" value="1"/>
</dbReference>
<evidence type="ECO:0000313" key="3">
    <source>
        <dbReference type="Proteomes" id="UP000274046"/>
    </source>
</evidence>
<dbReference type="SUPFAM" id="SSF51182">
    <property type="entry name" value="RmlC-like cupins"/>
    <property type="match status" value="1"/>
</dbReference>
<dbReference type="InterPro" id="IPR014710">
    <property type="entry name" value="RmlC-like_jellyroll"/>
</dbReference>
<evidence type="ECO:0000259" key="1">
    <source>
        <dbReference type="Pfam" id="PF07883"/>
    </source>
</evidence>
<protein>
    <submittedName>
        <fullName evidence="2">Cupin domain-containing protein</fullName>
    </submittedName>
</protein>
<dbReference type="OrthoDB" id="3395710at2"/>
<evidence type="ECO:0000313" key="2">
    <source>
        <dbReference type="EMBL" id="RNL52161.1"/>
    </source>
</evidence>
<dbReference type="Proteomes" id="UP000274046">
    <property type="component" value="Unassembled WGS sequence"/>
</dbReference>
<organism evidence="2 3">
    <name type="scientific">Pedobacter jejuensis</name>
    <dbReference type="NCBI Taxonomy" id="1268550"/>
    <lineage>
        <taxon>Bacteria</taxon>
        <taxon>Pseudomonadati</taxon>
        <taxon>Bacteroidota</taxon>
        <taxon>Sphingobacteriia</taxon>
        <taxon>Sphingobacteriales</taxon>
        <taxon>Sphingobacteriaceae</taxon>
        <taxon>Pedobacter</taxon>
    </lineage>
</organism>
<comment type="caution">
    <text evidence="2">The sequence shown here is derived from an EMBL/GenBank/DDBJ whole genome shotgun (WGS) entry which is preliminary data.</text>
</comment>
<dbReference type="InterPro" id="IPR011051">
    <property type="entry name" value="RmlC_Cupin_sf"/>
</dbReference>
<dbReference type="InterPro" id="IPR013096">
    <property type="entry name" value="Cupin_2"/>
</dbReference>
<proteinExistence type="predicted"/>
<reference evidence="2 3" key="1">
    <citation type="submission" date="2018-10" db="EMBL/GenBank/DDBJ databases">
        <title>Genome sequencing of Pedobacter jejuensis TNB23.</title>
        <authorList>
            <person name="Cho Y.-J."/>
            <person name="Cho A."/>
            <person name="Kim O.-S."/>
        </authorList>
    </citation>
    <scope>NUCLEOTIDE SEQUENCE [LARGE SCALE GENOMIC DNA]</scope>
    <source>
        <strain evidence="2 3">TNB23</strain>
    </source>
</reference>
<dbReference type="RefSeq" id="WP_123205966.1">
    <property type="nucleotide sequence ID" value="NZ_RBEE01000023.1"/>
</dbReference>
<accession>A0A3N0BSV4</accession>
<feature type="domain" description="Cupin type-2" evidence="1">
    <location>
        <begin position="131"/>
        <end position="187"/>
    </location>
</feature>
<name>A0A3N0BSV4_9SPHI</name>
<sequence>MKAVVDIIESGLLELYVLNLLEGDELAQIENLRLNSSEVNDEINKIELFFEQHALQHSVPVSINTELKLQNLFHQLSSTGELNISNLPLIDENANYQDWFNLVENLIPINGVDGTFTHLLTGNEKVMQMLVVSEIDIKKEIHENELESFLILEGSCICTIDNSDFSMGPGDYMSIPLHKSHTVKITSLSVTAILQHVAL</sequence>
<dbReference type="AlphaFoldDB" id="A0A3N0BSV4"/>
<dbReference type="Pfam" id="PF07883">
    <property type="entry name" value="Cupin_2"/>
    <property type="match status" value="1"/>
</dbReference>
<gene>
    <name evidence="2" type="ORF">D7004_11285</name>
</gene>